<evidence type="ECO:0000259" key="1">
    <source>
        <dbReference type="Pfam" id="PF01458"/>
    </source>
</evidence>
<dbReference type="SUPFAM" id="SSF101960">
    <property type="entry name" value="Stabilizer of iron transporter SufD"/>
    <property type="match status" value="1"/>
</dbReference>
<gene>
    <name evidence="2" type="ORF">AA15669_0064</name>
</gene>
<keyword evidence="3" id="KW-1185">Reference proteome</keyword>
<dbReference type="PANTHER" id="PTHR43575">
    <property type="entry name" value="PROTEIN ABCI7, CHLOROPLASTIC"/>
    <property type="match status" value="1"/>
</dbReference>
<sequence>MVFGNGYEDTDYTKLPASVMREKLDGHVPSEDAALKGRFSAQLNGALRQDGLHLRVPAGVDGGLVVLASVCDGQDVSVHLHHSIVLEEGASLTLLDVQGGEGRYLANPLFDVRCAKGAHFRHVKRQAESKEAFHLGIVSAHSEEHGNYNSFTLNQGGALARHEVVSTLQGPHANSTVNAVQLVDGARLNDLTSLIHHAAPDCTSRQTVRSVLSDAAQGVFQGKILVDQIAQKTDGYQMNQALLLSEKAQINSKPELEIYADDVKCSHGATVGALDEEQLFYLRSRGIPEEQARILLINAFLREAVEMLDDEGLQTYLLRSFPGHE</sequence>
<proteinExistence type="predicted"/>
<feature type="domain" description="SUF system FeS cluster assembly SufBD core" evidence="1">
    <location>
        <begin position="72"/>
        <end position="300"/>
    </location>
</feature>
<dbReference type="Proteomes" id="UP001062901">
    <property type="component" value="Unassembled WGS sequence"/>
</dbReference>
<dbReference type="InterPro" id="IPR000825">
    <property type="entry name" value="SUF_FeS_clus_asmbl_SufBD_core"/>
</dbReference>
<reference evidence="2" key="1">
    <citation type="submission" date="2013-04" db="EMBL/GenBank/DDBJ databases">
        <title>The genome sequencing project of 58 acetic acid bacteria.</title>
        <authorList>
            <person name="Okamoto-Kainuma A."/>
            <person name="Ishikawa M."/>
            <person name="Umino S."/>
            <person name="Koizumi Y."/>
            <person name="Shiwa Y."/>
            <person name="Yoshikawa H."/>
            <person name="Matsutani M."/>
            <person name="Matsushita K."/>
        </authorList>
    </citation>
    <scope>NUCLEOTIDE SEQUENCE</scope>
    <source>
        <strain evidence="2">DSM 15669</strain>
    </source>
</reference>
<dbReference type="PANTHER" id="PTHR43575:SF1">
    <property type="entry name" value="PROTEIN ABCI7, CHLOROPLASTIC"/>
    <property type="match status" value="1"/>
</dbReference>
<evidence type="ECO:0000313" key="2">
    <source>
        <dbReference type="EMBL" id="GBQ04623.1"/>
    </source>
</evidence>
<dbReference type="NCBIfam" id="TIGR01981">
    <property type="entry name" value="sufD"/>
    <property type="match status" value="1"/>
</dbReference>
<dbReference type="Pfam" id="PF01458">
    <property type="entry name" value="SUFBD_core"/>
    <property type="match status" value="1"/>
</dbReference>
<dbReference type="InterPro" id="IPR055346">
    <property type="entry name" value="Fe-S_cluster_assembly_SufBD"/>
</dbReference>
<accession>A0ABQ0NWP7</accession>
<organism evidence="2 3">
    <name type="scientific">Saccharibacter floricola DSM 15669</name>
    <dbReference type="NCBI Taxonomy" id="1123227"/>
    <lineage>
        <taxon>Bacteria</taxon>
        <taxon>Pseudomonadati</taxon>
        <taxon>Pseudomonadota</taxon>
        <taxon>Alphaproteobacteria</taxon>
        <taxon>Acetobacterales</taxon>
        <taxon>Acetobacteraceae</taxon>
        <taxon>Saccharibacter</taxon>
    </lineage>
</organism>
<protein>
    <submittedName>
        <fullName evidence="2">Iron-sulfur assembly protein SufD</fullName>
    </submittedName>
</protein>
<dbReference type="EMBL" id="BAQD01000001">
    <property type="protein sequence ID" value="GBQ04623.1"/>
    <property type="molecule type" value="Genomic_DNA"/>
</dbReference>
<dbReference type="InterPro" id="IPR037284">
    <property type="entry name" value="SUF_FeS_clus_asmbl_SufBD_sf"/>
</dbReference>
<dbReference type="InterPro" id="IPR011542">
    <property type="entry name" value="SUF_FeS_clus_asmbl_SufD"/>
</dbReference>
<comment type="caution">
    <text evidence="2">The sequence shown here is derived from an EMBL/GenBank/DDBJ whole genome shotgun (WGS) entry which is preliminary data.</text>
</comment>
<name>A0ABQ0NWP7_9PROT</name>
<evidence type="ECO:0000313" key="3">
    <source>
        <dbReference type="Proteomes" id="UP001062901"/>
    </source>
</evidence>